<dbReference type="Pfam" id="PF00297">
    <property type="entry name" value="Ribosomal_L3"/>
    <property type="match status" value="1"/>
</dbReference>
<comment type="similarity">
    <text evidence="1">Belongs to the universal ribosomal protein uL3 family.</text>
</comment>
<dbReference type="PANTHER" id="PTHR11229:SF8">
    <property type="entry name" value="LARGE RIBOSOMAL SUBUNIT PROTEIN UL3M"/>
    <property type="match status" value="1"/>
</dbReference>
<dbReference type="InterPro" id="IPR009000">
    <property type="entry name" value="Transl_B-barrel_sf"/>
</dbReference>
<dbReference type="FunFam" id="2.40.30.10:FF:000049">
    <property type="entry name" value="39S ribosomal protein L3, mitochondrial"/>
    <property type="match status" value="1"/>
</dbReference>
<dbReference type="Gene3D" id="2.40.30.10">
    <property type="entry name" value="Translation factors"/>
    <property type="match status" value="2"/>
</dbReference>
<dbReference type="Proteomes" id="UP000078200">
    <property type="component" value="Unassembled WGS sequence"/>
</dbReference>
<dbReference type="PANTHER" id="PTHR11229">
    <property type="entry name" value="50S RIBOSOMAL PROTEIN L3"/>
    <property type="match status" value="1"/>
</dbReference>
<organism evidence="7 8">
    <name type="scientific">Glossina austeni</name>
    <name type="common">Savannah tsetse fly</name>
    <dbReference type="NCBI Taxonomy" id="7395"/>
    <lineage>
        <taxon>Eukaryota</taxon>
        <taxon>Metazoa</taxon>
        <taxon>Ecdysozoa</taxon>
        <taxon>Arthropoda</taxon>
        <taxon>Hexapoda</taxon>
        <taxon>Insecta</taxon>
        <taxon>Pterygota</taxon>
        <taxon>Neoptera</taxon>
        <taxon>Endopterygota</taxon>
        <taxon>Diptera</taxon>
        <taxon>Brachycera</taxon>
        <taxon>Muscomorpha</taxon>
        <taxon>Hippoboscoidea</taxon>
        <taxon>Glossinidae</taxon>
        <taxon>Glossina</taxon>
    </lineage>
</organism>
<dbReference type="STRING" id="7395.A0A1A9US57"/>
<dbReference type="AlphaFoldDB" id="A0A1A9US57"/>
<evidence type="ECO:0000313" key="7">
    <source>
        <dbReference type="EnsemblMetazoa" id="GAUT013557-PA"/>
    </source>
</evidence>
<reference evidence="7" key="1">
    <citation type="submission" date="2020-05" db="UniProtKB">
        <authorList>
            <consortium name="EnsemblMetazoa"/>
        </authorList>
    </citation>
    <scope>IDENTIFICATION</scope>
    <source>
        <strain evidence="7">TTRI</strain>
    </source>
</reference>
<evidence type="ECO:0000256" key="6">
    <source>
        <dbReference type="SAM" id="MobiDB-lite"/>
    </source>
</evidence>
<dbReference type="EnsemblMetazoa" id="GAUT013557-RA">
    <property type="protein sequence ID" value="GAUT013557-PA"/>
    <property type="gene ID" value="GAUT013557"/>
</dbReference>
<dbReference type="GO" id="GO:0005762">
    <property type="term" value="C:mitochondrial large ribosomal subunit"/>
    <property type="evidence" value="ECO:0007669"/>
    <property type="project" value="TreeGrafter"/>
</dbReference>
<keyword evidence="2" id="KW-0689">Ribosomal protein</keyword>
<protein>
    <recommendedName>
        <fullName evidence="4">Large ribosomal subunit protein uL3m</fullName>
    </recommendedName>
    <alternativeName>
        <fullName evidence="5">39S ribosomal protein L3, mitochondrial</fullName>
    </alternativeName>
</protein>
<proteinExistence type="inferred from homology"/>
<dbReference type="GO" id="GO:0006412">
    <property type="term" value="P:translation"/>
    <property type="evidence" value="ECO:0007669"/>
    <property type="project" value="InterPro"/>
</dbReference>
<dbReference type="InterPro" id="IPR000597">
    <property type="entry name" value="Ribosomal_uL3"/>
</dbReference>
<dbReference type="NCBIfam" id="TIGR03625">
    <property type="entry name" value="L3_bact"/>
    <property type="match status" value="1"/>
</dbReference>
<sequence>MLHSLIRDFLKLRLCTTLQVRGKGHLSRPHLRNPSWFLRKERKMRDNLVTAENKSFVQEIVHDVYGQSSVVKGVQSYNQICQTQLVKTGDSEEQLWTPYARRTGVIARKIGQYPLWLKNGEKIRTTLLQVVENHAIKYTPPEEYKPAHRPKVAELNKYGCLLVGAESCDPSILTKEYCNLFNNSGVTPKRHLVRFLISPSAAITPGTPLNANHFRVGDYVDVRGKTVDHGFQGVVKRHGFKGMPASHGVTKTHRRPGNIGGGGEKGRVWPGTKLPGHMGNRWRKAKGLRIWRINNKYNVLWVQGSAIPGSTNGLVYIYDSILPLRRHKTAPPFPTVLNDPEECEDVWFEEVHNFKSETITFKPEEQN</sequence>
<dbReference type="SUPFAM" id="SSF50447">
    <property type="entry name" value="Translation proteins"/>
    <property type="match status" value="1"/>
</dbReference>
<accession>A0A1A9US57</accession>
<evidence type="ECO:0000256" key="4">
    <source>
        <dbReference type="ARBA" id="ARBA00035209"/>
    </source>
</evidence>
<evidence type="ECO:0000256" key="1">
    <source>
        <dbReference type="ARBA" id="ARBA00006540"/>
    </source>
</evidence>
<keyword evidence="8" id="KW-1185">Reference proteome</keyword>
<dbReference type="GO" id="GO:0003735">
    <property type="term" value="F:structural constituent of ribosome"/>
    <property type="evidence" value="ECO:0007669"/>
    <property type="project" value="InterPro"/>
</dbReference>
<dbReference type="InterPro" id="IPR019927">
    <property type="entry name" value="Ribosomal_uL3_bac/org-type"/>
</dbReference>
<name>A0A1A9US57_GLOAU</name>
<evidence type="ECO:0000313" key="8">
    <source>
        <dbReference type="Proteomes" id="UP000078200"/>
    </source>
</evidence>
<dbReference type="VEuPathDB" id="VectorBase:GAUT013557"/>
<evidence type="ECO:0000256" key="5">
    <source>
        <dbReference type="ARBA" id="ARBA00035396"/>
    </source>
</evidence>
<keyword evidence="3" id="KW-0687">Ribonucleoprotein</keyword>
<evidence type="ECO:0000256" key="3">
    <source>
        <dbReference type="ARBA" id="ARBA00023274"/>
    </source>
</evidence>
<feature type="region of interest" description="Disordered" evidence="6">
    <location>
        <begin position="242"/>
        <end position="276"/>
    </location>
</feature>
<evidence type="ECO:0000256" key="2">
    <source>
        <dbReference type="ARBA" id="ARBA00022980"/>
    </source>
</evidence>